<dbReference type="InterPro" id="IPR036227">
    <property type="entry name" value="Ribosomal_uL15/eL18_sf"/>
</dbReference>
<sequence length="158" mass="16669">MKLNELRDNAGATKKRKRIGRGPGSGTGKMGGRGIKGQKSRSGVSINGYEGGQMPLYMRLPKRGFNNINAKTHAVVNLGLLQKFIDAKKIDAKKPITEEVLVESGLVRRVKDGVRILAKGELKAKVELTVTGASKSAVAAVEKAGGTLTVTSTAKAAE</sequence>
<dbReference type="InterPro" id="IPR001196">
    <property type="entry name" value="Ribosomal_uL15_CS"/>
</dbReference>
<keyword evidence="4" id="KW-0694">RNA-binding</keyword>
<keyword evidence="4" id="KW-0699">rRNA-binding</keyword>
<comment type="caution">
    <text evidence="8">The sequence shown here is derived from an EMBL/GenBank/DDBJ whole genome shotgun (WGS) entry which is preliminary data.</text>
</comment>
<dbReference type="NCBIfam" id="TIGR01071">
    <property type="entry name" value="rplO_bact"/>
    <property type="match status" value="1"/>
</dbReference>
<protein>
    <recommendedName>
        <fullName evidence="4">Large ribosomal subunit protein uL15</fullName>
    </recommendedName>
</protein>
<dbReference type="Proteomes" id="UP001156694">
    <property type="component" value="Unassembled WGS sequence"/>
</dbReference>
<reference evidence="9" key="1">
    <citation type="journal article" date="2019" name="Int. J. Syst. Evol. Microbiol.">
        <title>The Global Catalogue of Microorganisms (GCM) 10K type strain sequencing project: providing services to taxonomists for standard genome sequencing and annotation.</title>
        <authorList>
            <consortium name="The Broad Institute Genomics Platform"/>
            <consortium name="The Broad Institute Genome Sequencing Center for Infectious Disease"/>
            <person name="Wu L."/>
            <person name="Ma J."/>
        </authorList>
    </citation>
    <scope>NUCLEOTIDE SEQUENCE [LARGE SCALE GENOMIC DNA]</scope>
    <source>
        <strain evidence="9">NBRC 110140</strain>
    </source>
</reference>
<dbReference type="InterPro" id="IPR005749">
    <property type="entry name" value="Ribosomal_uL15_bac-type"/>
</dbReference>
<evidence type="ECO:0000256" key="6">
    <source>
        <dbReference type="SAM" id="MobiDB-lite"/>
    </source>
</evidence>
<dbReference type="Gene3D" id="3.100.10.10">
    <property type="match status" value="1"/>
</dbReference>
<comment type="subunit">
    <text evidence="4">Part of the 50S ribosomal subunit.</text>
</comment>
<dbReference type="GO" id="GO:0005840">
    <property type="term" value="C:ribosome"/>
    <property type="evidence" value="ECO:0007669"/>
    <property type="project" value="UniProtKB-KW"/>
</dbReference>
<feature type="compositionally biased region" description="Gly residues" evidence="6">
    <location>
        <begin position="21"/>
        <end position="35"/>
    </location>
</feature>
<feature type="region of interest" description="Disordered" evidence="6">
    <location>
        <begin position="1"/>
        <end position="44"/>
    </location>
</feature>
<evidence type="ECO:0000256" key="5">
    <source>
        <dbReference type="RuleBase" id="RU003888"/>
    </source>
</evidence>
<accession>A0ABQ5VVJ3</accession>
<proteinExistence type="inferred from homology"/>
<keyword evidence="9" id="KW-1185">Reference proteome</keyword>
<dbReference type="HAMAP" id="MF_01341">
    <property type="entry name" value="Ribosomal_uL15"/>
    <property type="match status" value="1"/>
</dbReference>
<organism evidence="8 9">
    <name type="scientific">Amylibacter marinus</name>
    <dbReference type="NCBI Taxonomy" id="1475483"/>
    <lineage>
        <taxon>Bacteria</taxon>
        <taxon>Pseudomonadati</taxon>
        <taxon>Pseudomonadota</taxon>
        <taxon>Alphaproteobacteria</taxon>
        <taxon>Rhodobacterales</taxon>
        <taxon>Paracoccaceae</taxon>
        <taxon>Amylibacter</taxon>
    </lineage>
</organism>
<dbReference type="InterPro" id="IPR030878">
    <property type="entry name" value="Ribosomal_uL15"/>
</dbReference>
<evidence type="ECO:0000256" key="2">
    <source>
        <dbReference type="ARBA" id="ARBA00022980"/>
    </source>
</evidence>
<feature type="domain" description="Large ribosomal subunit protein uL15/eL18" evidence="7">
    <location>
        <begin position="75"/>
        <end position="148"/>
    </location>
</feature>
<dbReference type="SUPFAM" id="SSF52080">
    <property type="entry name" value="Ribosomal proteins L15p and L18e"/>
    <property type="match status" value="1"/>
</dbReference>
<evidence type="ECO:0000256" key="1">
    <source>
        <dbReference type="ARBA" id="ARBA00007320"/>
    </source>
</evidence>
<name>A0ABQ5VVJ3_9RHOB</name>
<evidence type="ECO:0000313" key="8">
    <source>
        <dbReference type="EMBL" id="GLQ35113.1"/>
    </source>
</evidence>
<evidence type="ECO:0000256" key="3">
    <source>
        <dbReference type="ARBA" id="ARBA00023274"/>
    </source>
</evidence>
<gene>
    <name evidence="4 8" type="primary">rplO</name>
    <name evidence="8" type="ORF">GCM10007939_13960</name>
</gene>
<dbReference type="EMBL" id="BSNN01000003">
    <property type="protein sequence ID" value="GLQ35113.1"/>
    <property type="molecule type" value="Genomic_DNA"/>
</dbReference>
<dbReference type="PANTHER" id="PTHR12934">
    <property type="entry name" value="50S RIBOSOMAL PROTEIN L15"/>
    <property type="match status" value="1"/>
</dbReference>
<dbReference type="Pfam" id="PF00828">
    <property type="entry name" value="Ribosomal_L27A"/>
    <property type="match status" value="1"/>
</dbReference>
<keyword evidence="3 4" id="KW-0687">Ribonucleoprotein</keyword>
<evidence type="ECO:0000313" key="9">
    <source>
        <dbReference type="Proteomes" id="UP001156694"/>
    </source>
</evidence>
<evidence type="ECO:0000256" key="4">
    <source>
        <dbReference type="HAMAP-Rule" id="MF_01341"/>
    </source>
</evidence>
<evidence type="ECO:0000259" key="7">
    <source>
        <dbReference type="Pfam" id="PF00828"/>
    </source>
</evidence>
<keyword evidence="2 4" id="KW-0689">Ribosomal protein</keyword>
<dbReference type="InterPro" id="IPR021131">
    <property type="entry name" value="Ribosomal_uL15/eL18"/>
</dbReference>
<dbReference type="PANTHER" id="PTHR12934:SF11">
    <property type="entry name" value="LARGE RIBOSOMAL SUBUNIT PROTEIN UL15M"/>
    <property type="match status" value="1"/>
</dbReference>
<dbReference type="RefSeq" id="WP_284377236.1">
    <property type="nucleotide sequence ID" value="NZ_BSNN01000003.1"/>
</dbReference>
<comment type="similarity">
    <text evidence="1 4 5">Belongs to the universal ribosomal protein uL15 family.</text>
</comment>
<dbReference type="PROSITE" id="PS00475">
    <property type="entry name" value="RIBOSOMAL_L15"/>
    <property type="match status" value="1"/>
</dbReference>
<comment type="function">
    <text evidence="4">Binds to the 23S rRNA.</text>
</comment>